<comment type="caution">
    <text evidence="3">The sequence shown here is derived from an EMBL/GenBank/DDBJ whole genome shotgun (WGS) entry which is preliminary data.</text>
</comment>
<proteinExistence type="predicted"/>
<evidence type="ECO:0000259" key="2">
    <source>
        <dbReference type="Pfam" id="PF13408"/>
    </source>
</evidence>
<sequence>MLSGKVQCGECGGSYVGKRTTNSRGNVYLSYICCRKRNSNYKCKNHCVNRDWLEEYVLKIVDNYISHLSHKQQHCIYKLCLERVENSHQSEIEVLKKEVRNIDKELFRIADVITIASSSTLIEKLTSLEQQKAEIQLQIENLAKEKRKSLSEQEIGLFLINFRKMLKERSAPYLKELVYLIVNKIIVNQENVIVYLNVPNVKVNK</sequence>
<evidence type="ECO:0000313" key="4">
    <source>
        <dbReference type="Proteomes" id="UP001198242"/>
    </source>
</evidence>
<protein>
    <submittedName>
        <fullName evidence="3">Zinc ribbon domain-containing protein</fullName>
    </submittedName>
</protein>
<feature type="domain" description="Recombinase zinc beta ribbon" evidence="2">
    <location>
        <begin position="1"/>
        <end position="59"/>
    </location>
</feature>
<dbReference type="InterPro" id="IPR025827">
    <property type="entry name" value="Zn_ribbon_recom_dom"/>
</dbReference>
<keyword evidence="4" id="KW-1185">Reference proteome</keyword>
<reference evidence="3 4" key="1">
    <citation type="submission" date="2021-10" db="EMBL/GenBank/DDBJ databases">
        <title>Anaerobic single-cell dispensing facilitates the cultivation of human gut bacteria.</title>
        <authorList>
            <person name="Afrizal A."/>
        </authorList>
    </citation>
    <scope>NUCLEOTIDE SEQUENCE [LARGE SCALE GENOMIC DNA]</scope>
    <source>
        <strain evidence="3 4">CLA-AA-H232</strain>
    </source>
</reference>
<dbReference type="Pfam" id="PF13408">
    <property type="entry name" value="Zn_ribbon_recom"/>
    <property type="match status" value="1"/>
</dbReference>
<evidence type="ECO:0000256" key="1">
    <source>
        <dbReference type="SAM" id="Coils"/>
    </source>
</evidence>
<name>A0AAE3J891_9FIRM</name>
<keyword evidence="1" id="KW-0175">Coiled coil</keyword>
<evidence type="ECO:0000313" key="3">
    <source>
        <dbReference type="EMBL" id="MCC2209196.1"/>
    </source>
</evidence>
<gene>
    <name evidence="3" type="ORF">LKE05_00055</name>
</gene>
<organism evidence="3 4">
    <name type="scientific">Hominilimicola fabiformis</name>
    <dbReference type="NCBI Taxonomy" id="2885356"/>
    <lineage>
        <taxon>Bacteria</taxon>
        <taxon>Bacillati</taxon>
        <taxon>Bacillota</taxon>
        <taxon>Clostridia</taxon>
        <taxon>Eubacteriales</taxon>
        <taxon>Oscillospiraceae</taxon>
        <taxon>Hominilimicola</taxon>
    </lineage>
</organism>
<dbReference type="Proteomes" id="UP001198242">
    <property type="component" value="Unassembled WGS sequence"/>
</dbReference>
<feature type="coiled-coil region" evidence="1">
    <location>
        <begin position="85"/>
        <end position="152"/>
    </location>
</feature>
<dbReference type="AlphaFoldDB" id="A0AAE3J891"/>
<dbReference type="EMBL" id="JAJEQM010000001">
    <property type="protein sequence ID" value="MCC2209196.1"/>
    <property type="molecule type" value="Genomic_DNA"/>
</dbReference>
<accession>A0AAE3J891</accession>